<dbReference type="EMBL" id="WNKZ01000021">
    <property type="protein sequence ID" value="MTV53053.1"/>
    <property type="molecule type" value="Genomic_DNA"/>
</dbReference>
<evidence type="ECO:0000313" key="2">
    <source>
        <dbReference type="Proteomes" id="UP000430634"/>
    </source>
</evidence>
<gene>
    <name evidence="1" type="ORF">GM672_09955</name>
</gene>
<dbReference type="AlphaFoldDB" id="A0A6I3SV80"/>
<accession>A0A6I3SV80</accession>
<reference evidence="1 2" key="1">
    <citation type="submission" date="2019-11" db="EMBL/GenBank/DDBJ databases">
        <title>Type strains purchased from KCTC, JCM and DSMZ.</title>
        <authorList>
            <person name="Lu H."/>
        </authorList>
    </citation>
    <scope>NUCLEOTIDE SEQUENCE [LARGE SCALE GENOMIC DNA]</scope>
    <source>
        <strain evidence="1 2">KCTC 52429</strain>
    </source>
</reference>
<dbReference type="Proteomes" id="UP000430634">
    <property type="component" value="Unassembled WGS sequence"/>
</dbReference>
<organism evidence="1 2">
    <name type="scientific">Pseudoduganella buxea</name>
    <dbReference type="NCBI Taxonomy" id="1949069"/>
    <lineage>
        <taxon>Bacteria</taxon>
        <taxon>Pseudomonadati</taxon>
        <taxon>Pseudomonadota</taxon>
        <taxon>Betaproteobacteria</taxon>
        <taxon>Burkholderiales</taxon>
        <taxon>Oxalobacteraceae</taxon>
        <taxon>Telluria group</taxon>
        <taxon>Pseudoduganella</taxon>
    </lineage>
</organism>
<comment type="caution">
    <text evidence="1">The sequence shown here is derived from an EMBL/GenBank/DDBJ whole genome shotgun (WGS) entry which is preliminary data.</text>
</comment>
<sequence>MAHATAVSTPLNARTVADRRRRGVLSTQRCMTLAPDISYNQGFLPILICIKVFAAPHH</sequence>
<name>A0A6I3SV80_9BURK</name>
<evidence type="ECO:0000313" key="1">
    <source>
        <dbReference type="EMBL" id="MTV53053.1"/>
    </source>
</evidence>
<protein>
    <submittedName>
        <fullName evidence="1">Uncharacterized protein</fullName>
    </submittedName>
</protein>
<proteinExistence type="predicted"/>
<dbReference type="RefSeq" id="WP_155470373.1">
    <property type="nucleotide sequence ID" value="NZ_WNKZ01000021.1"/>
</dbReference>